<reference evidence="1 2" key="1">
    <citation type="submission" date="2016-10" db="EMBL/GenBank/DDBJ databases">
        <authorList>
            <person name="de Groot N.N."/>
        </authorList>
    </citation>
    <scope>NUCLEOTIDE SEQUENCE [LARGE SCALE GENOMIC DNA]</scope>
    <source>
        <strain evidence="1 2">CGMCC 4.7037</strain>
    </source>
</reference>
<proteinExistence type="predicted"/>
<gene>
    <name evidence="1" type="ORF">SAMN05444920_126118</name>
</gene>
<dbReference type="Proteomes" id="UP000236732">
    <property type="component" value="Unassembled WGS sequence"/>
</dbReference>
<accession>A0A1H6EX20</accession>
<dbReference type="EMBL" id="FNVT01000026">
    <property type="protein sequence ID" value="SEH02460.1"/>
    <property type="molecule type" value="Genomic_DNA"/>
</dbReference>
<sequence length="68" mass="7236">MLAHTVPGIVQGPAVHDGVIRYAEIESAAVLPAGWTDEQRPGTYRLREGADELVFALAVAADDPARHS</sequence>
<name>A0A1H6EX20_9ACTN</name>
<dbReference type="AlphaFoldDB" id="A0A1H6EX20"/>
<dbReference type="OrthoDB" id="9795302at2"/>
<keyword evidence="2" id="KW-1185">Reference proteome</keyword>
<evidence type="ECO:0000313" key="2">
    <source>
        <dbReference type="Proteomes" id="UP000236732"/>
    </source>
</evidence>
<organism evidence="1 2">
    <name type="scientific">Nonomuraea solani</name>
    <dbReference type="NCBI Taxonomy" id="1144553"/>
    <lineage>
        <taxon>Bacteria</taxon>
        <taxon>Bacillati</taxon>
        <taxon>Actinomycetota</taxon>
        <taxon>Actinomycetes</taxon>
        <taxon>Streptosporangiales</taxon>
        <taxon>Streptosporangiaceae</taxon>
        <taxon>Nonomuraea</taxon>
    </lineage>
</organism>
<protein>
    <submittedName>
        <fullName evidence="1">Uncharacterized protein</fullName>
    </submittedName>
</protein>
<dbReference type="RefSeq" id="WP_103963494.1">
    <property type="nucleotide sequence ID" value="NZ_FNVT01000026.1"/>
</dbReference>
<evidence type="ECO:0000313" key="1">
    <source>
        <dbReference type="EMBL" id="SEH02460.1"/>
    </source>
</evidence>